<proteinExistence type="predicted"/>
<comment type="caution">
    <text evidence="1">The sequence shown here is derived from an EMBL/GenBank/DDBJ whole genome shotgun (WGS) entry which is preliminary data.</text>
</comment>
<evidence type="ECO:0000313" key="2">
    <source>
        <dbReference type="Proteomes" id="UP001221757"/>
    </source>
</evidence>
<accession>A0AAD7D6T2</accession>
<gene>
    <name evidence="1" type="ORF">B0H17DRAFT_1138480</name>
</gene>
<dbReference type="EMBL" id="JARKIE010000119">
    <property type="protein sequence ID" value="KAJ7681325.1"/>
    <property type="molecule type" value="Genomic_DNA"/>
</dbReference>
<dbReference type="Proteomes" id="UP001221757">
    <property type="component" value="Unassembled WGS sequence"/>
</dbReference>
<protein>
    <submittedName>
        <fullName evidence="1">Uncharacterized protein</fullName>
    </submittedName>
</protein>
<name>A0AAD7D6T2_MYCRO</name>
<organism evidence="1 2">
    <name type="scientific">Mycena rosella</name>
    <name type="common">Pink bonnet</name>
    <name type="synonym">Agaricus rosellus</name>
    <dbReference type="NCBI Taxonomy" id="1033263"/>
    <lineage>
        <taxon>Eukaryota</taxon>
        <taxon>Fungi</taxon>
        <taxon>Dikarya</taxon>
        <taxon>Basidiomycota</taxon>
        <taxon>Agaricomycotina</taxon>
        <taxon>Agaricomycetes</taxon>
        <taxon>Agaricomycetidae</taxon>
        <taxon>Agaricales</taxon>
        <taxon>Marasmiineae</taxon>
        <taxon>Mycenaceae</taxon>
        <taxon>Mycena</taxon>
    </lineage>
</organism>
<reference evidence="1" key="1">
    <citation type="submission" date="2023-03" db="EMBL/GenBank/DDBJ databases">
        <title>Massive genome expansion in bonnet fungi (Mycena s.s.) driven by repeated elements and novel gene families across ecological guilds.</title>
        <authorList>
            <consortium name="Lawrence Berkeley National Laboratory"/>
            <person name="Harder C.B."/>
            <person name="Miyauchi S."/>
            <person name="Viragh M."/>
            <person name="Kuo A."/>
            <person name="Thoen E."/>
            <person name="Andreopoulos B."/>
            <person name="Lu D."/>
            <person name="Skrede I."/>
            <person name="Drula E."/>
            <person name="Henrissat B."/>
            <person name="Morin E."/>
            <person name="Kohler A."/>
            <person name="Barry K."/>
            <person name="LaButti K."/>
            <person name="Morin E."/>
            <person name="Salamov A."/>
            <person name="Lipzen A."/>
            <person name="Mereny Z."/>
            <person name="Hegedus B."/>
            <person name="Baldrian P."/>
            <person name="Stursova M."/>
            <person name="Weitz H."/>
            <person name="Taylor A."/>
            <person name="Grigoriev I.V."/>
            <person name="Nagy L.G."/>
            <person name="Martin F."/>
            <person name="Kauserud H."/>
        </authorList>
    </citation>
    <scope>NUCLEOTIDE SEQUENCE</scope>
    <source>
        <strain evidence="1">CBHHK067</strain>
    </source>
</reference>
<evidence type="ECO:0000313" key="1">
    <source>
        <dbReference type="EMBL" id="KAJ7681325.1"/>
    </source>
</evidence>
<sequence length="108" mass="12063">MHSRGCFDSNLVRGMLRMVSYMMFTGSRPSCHSCLVLFQQAHTEGDIVEALQVLKSLIKGKDMFCAPPSMVIEDDDNPVVKDDAEGGWDCFLDDVPDNYEPDVSVDLE</sequence>
<dbReference type="AlphaFoldDB" id="A0AAD7D6T2"/>
<keyword evidence="2" id="KW-1185">Reference proteome</keyword>